<dbReference type="SUPFAM" id="SSF52047">
    <property type="entry name" value="RNI-like"/>
    <property type="match status" value="1"/>
</dbReference>
<keyword evidence="3" id="KW-1185">Reference proteome</keyword>
<proteinExistence type="predicted"/>
<sequence>MSSTDVASGDGIADRPSTQHVGRLSYDVLMHILSWLDDDYPSLYSCSLVNRVLRDAAAVYLYRSITYSPPLSPVLNLKQQKQDDFEEGVFASALLPHNASLVRRLEVSGFLPTRPAPLSKFTSQLKVAVECWPNIQSATFTPWRHGEDTFGDALMLLNSRSSLRHLVVKATCLTAGNVATLVQLRNLQSLSIGSPSRAILQVLPEWLRQLQSTLRKLGLTESCGSVTPGVLRSFLPYMHDITSFTLGLSYSLTDDDVFLFWEDLPSLQTLEFRYYLQMRPVGTPRLSHLRCLTVYCNHVKTSGDAAYLYKWVRRVITYAPLVSLRILCRREPWGAAPSFDPLLEHLIARHAQRLRVLDIREFLVGKKALSKLCDKCTQLETLFVTVSCDALKEFQSDPTVFRSLRQLGLNTRTSKSRRSISTTAAEAFMKRLPSLRRLVVNGSCFEGTWAADMSEAATYVVHPVDITVRLFPWERGTVYGQPSYERPLDWFT</sequence>
<evidence type="ECO:0000313" key="3">
    <source>
        <dbReference type="Proteomes" id="UP000292082"/>
    </source>
</evidence>
<dbReference type="EMBL" id="ML145164">
    <property type="protein sequence ID" value="TBU55732.1"/>
    <property type="molecule type" value="Genomic_DNA"/>
</dbReference>
<dbReference type="InterPro" id="IPR036047">
    <property type="entry name" value="F-box-like_dom_sf"/>
</dbReference>
<dbReference type="Proteomes" id="UP000292082">
    <property type="component" value="Unassembled WGS sequence"/>
</dbReference>
<dbReference type="EMBL" id="ML143422">
    <property type="protein sequence ID" value="TBU28431.1"/>
    <property type="molecule type" value="Genomic_DNA"/>
</dbReference>
<dbReference type="OrthoDB" id="3264508at2759"/>
<dbReference type="CDD" id="cd09917">
    <property type="entry name" value="F-box_SF"/>
    <property type="match status" value="1"/>
</dbReference>
<dbReference type="SUPFAM" id="SSF81383">
    <property type="entry name" value="F-box domain"/>
    <property type="match status" value="1"/>
</dbReference>
<accession>A0A4Q9MQC1</accession>
<gene>
    <name evidence="2" type="ORF">BD310DRAFT_933162</name>
    <name evidence="1" type="ORF">BD311DRAFT_758640</name>
</gene>
<evidence type="ECO:0008006" key="4">
    <source>
        <dbReference type="Google" id="ProtNLM"/>
    </source>
</evidence>
<evidence type="ECO:0000313" key="2">
    <source>
        <dbReference type="EMBL" id="TBU55732.1"/>
    </source>
</evidence>
<protein>
    <recommendedName>
        <fullName evidence="4">F-box domain-containing protein</fullName>
    </recommendedName>
</protein>
<dbReference type="Gene3D" id="3.80.10.10">
    <property type="entry name" value="Ribonuclease Inhibitor"/>
    <property type="match status" value="1"/>
</dbReference>
<dbReference type="InterPro" id="IPR032675">
    <property type="entry name" value="LRR_dom_sf"/>
</dbReference>
<name>A0A4Q9MQC1_9APHY</name>
<evidence type="ECO:0000313" key="1">
    <source>
        <dbReference type="EMBL" id="TBU28431.1"/>
    </source>
</evidence>
<organism evidence="1">
    <name type="scientific">Dichomitus squalens</name>
    <dbReference type="NCBI Taxonomy" id="114155"/>
    <lineage>
        <taxon>Eukaryota</taxon>
        <taxon>Fungi</taxon>
        <taxon>Dikarya</taxon>
        <taxon>Basidiomycota</taxon>
        <taxon>Agaricomycotina</taxon>
        <taxon>Agaricomycetes</taxon>
        <taxon>Polyporales</taxon>
        <taxon>Polyporaceae</taxon>
        <taxon>Dichomitus</taxon>
    </lineage>
</organism>
<reference evidence="1 3" key="1">
    <citation type="submission" date="2019-01" db="EMBL/GenBank/DDBJ databases">
        <title>Draft genome sequences of three monokaryotic isolates of the white-rot basidiomycete fungus Dichomitus squalens.</title>
        <authorList>
            <consortium name="DOE Joint Genome Institute"/>
            <person name="Lopez S.C."/>
            <person name="Andreopoulos B."/>
            <person name="Pangilinan J."/>
            <person name="Lipzen A."/>
            <person name="Riley R."/>
            <person name="Ahrendt S."/>
            <person name="Ng V."/>
            <person name="Barry K."/>
            <person name="Daum C."/>
            <person name="Grigoriev I.V."/>
            <person name="Hilden K.S."/>
            <person name="Makela M.R."/>
            <person name="de Vries R.P."/>
        </authorList>
    </citation>
    <scope>NUCLEOTIDE SEQUENCE [LARGE SCALE GENOMIC DNA]</scope>
    <source>
        <strain evidence="2 3">CBS 464.89</strain>
        <strain evidence="1">OM18370.1</strain>
    </source>
</reference>
<dbReference type="AlphaFoldDB" id="A0A4Q9MQC1"/>
<dbReference type="Proteomes" id="UP000292957">
    <property type="component" value="Unassembled WGS sequence"/>
</dbReference>